<dbReference type="Proteomes" id="UP000564644">
    <property type="component" value="Unassembled WGS sequence"/>
</dbReference>
<protein>
    <submittedName>
        <fullName evidence="1">Uncharacterized protein</fullName>
    </submittedName>
</protein>
<dbReference type="AlphaFoldDB" id="A0A7X0VWB7"/>
<evidence type="ECO:0000313" key="2">
    <source>
        <dbReference type="Proteomes" id="UP000564644"/>
    </source>
</evidence>
<sequence length="172" mass="19913">MNTVTPYSLVESWLQELPEWKSRLETLQAQLTHLPGLTQKFDLVAIHGQGQKNEAILHEVIKRIQFREVEIPFLQLKIQVLEMAIHSLTSEEQIFIEQRYVLKLPTPLILEKLNIPSRSYYRLRRRTLDHIYRIVGGADSILGLGNEILFQTSGEKVAEDWHAKGEDSGKEK</sequence>
<name>A0A7X0VWB7_9BACL</name>
<evidence type="ECO:0000313" key="1">
    <source>
        <dbReference type="EMBL" id="MBB6732771.1"/>
    </source>
</evidence>
<gene>
    <name evidence="1" type="ORF">H7C18_17805</name>
</gene>
<comment type="caution">
    <text evidence="1">The sequence shown here is derived from an EMBL/GenBank/DDBJ whole genome shotgun (WGS) entry which is preliminary data.</text>
</comment>
<keyword evidence="2" id="KW-1185">Reference proteome</keyword>
<accession>A0A7X0VWB7</accession>
<reference evidence="1 2" key="1">
    <citation type="submission" date="2020-08" db="EMBL/GenBank/DDBJ databases">
        <title>Cohnella phylogeny.</title>
        <authorList>
            <person name="Dunlap C."/>
        </authorList>
    </citation>
    <scope>NUCLEOTIDE SEQUENCE [LARGE SCALE GENOMIC DNA]</scope>
    <source>
        <strain evidence="1 2">CBP 2801</strain>
    </source>
</reference>
<dbReference type="RefSeq" id="WP_185130425.1">
    <property type="nucleotide sequence ID" value="NZ_JACJVO010000021.1"/>
</dbReference>
<proteinExistence type="predicted"/>
<organism evidence="1 2">
    <name type="scientific">Cohnella zeiphila</name>
    <dbReference type="NCBI Taxonomy" id="2761120"/>
    <lineage>
        <taxon>Bacteria</taxon>
        <taxon>Bacillati</taxon>
        <taxon>Bacillota</taxon>
        <taxon>Bacilli</taxon>
        <taxon>Bacillales</taxon>
        <taxon>Paenibacillaceae</taxon>
        <taxon>Cohnella</taxon>
    </lineage>
</organism>
<dbReference type="EMBL" id="JACJVO010000021">
    <property type="protein sequence ID" value="MBB6732771.1"/>
    <property type="molecule type" value="Genomic_DNA"/>
</dbReference>